<comment type="caution">
    <text evidence="1">The sequence shown here is derived from an EMBL/GenBank/DDBJ whole genome shotgun (WGS) entry which is preliminary data.</text>
</comment>
<dbReference type="AlphaFoldDB" id="A0AAE0J700"/>
<reference evidence="1" key="2">
    <citation type="submission" date="2023-06" db="EMBL/GenBank/DDBJ databases">
        <authorList>
            <consortium name="Lawrence Berkeley National Laboratory"/>
            <person name="Haridas S."/>
            <person name="Hensen N."/>
            <person name="Bonometti L."/>
            <person name="Westerberg I."/>
            <person name="Brannstrom I.O."/>
            <person name="Guillou S."/>
            <person name="Cros-Aarteil S."/>
            <person name="Calhoun S."/>
            <person name="Kuo A."/>
            <person name="Mondo S."/>
            <person name="Pangilinan J."/>
            <person name="Riley R."/>
            <person name="Labutti K."/>
            <person name="Andreopoulos B."/>
            <person name="Lipzen A."/>
            <person name="Chen C."/>
            <person name="Yanf M."/>
            <person name="Daum C."/>
            <person name="Ng V."/>
            <person name="Clum A."/>
            <person name="Steindorff A."/>
            <person name="Ohm R."/>
            <person name="Martin F."/>
            <person name="Silar P."/>
            <person name="Natvig D."/>
            <person name="Lalanne C."/>
            <person name="Gautier V."/>
            <person name="Ament-Velasquez S.L."/>
            <person name="Kruys A."/>
            <person name="Hutchinson M.I."/>
            <person name="Powell A.J."/>
            <person name="Barry K."/>
            <person name="Miller A.N."/>
            <person name="Grigoriev I.V."/>
            <person name="Debuchy R."/>
            <person name="Gladieux P."/>
            <person name="Thoren M.H."/>
            <person name="Johannesson H."/>
        </authorList>
    </citation>
    <scope>NUCLEOTIDE SEQUENCE</scope>
    <source>
        <strain evidence="1">SMH4131-1</strain>
    </source>
</reference>
<name>A0AAE0J700_9PEZI</name>
<reference evidence="1" key="1">
    <citation type="journal article" date="2023" name="Mol. Phylogenet. Evol.">
        <title>Genome-scale phylogeny and comparative genomics of the fungal order Sordariales.</title>
        <authorList>
            <person name="Hensen N."/>
            <person name="Bonometti L."/>
            <person name="Westerberg I."/>
            <person name="Brannstrom I.O."/>
            <person name="Guillou S."/>
            <person name="Cros-Aarteil S."/>
            <person name="Calhoun S."/>
            <person name="Haridas S."/>
            <person name="Kuo A."/>
            <person name="Mondo S."/>
            <person name="Pangilinan J."/>
            <person name="Riley R."/>
            <person name="LaButti K."/>
            <person name="Andreopoulos B."/>
            <person name="Lipzen A."/>
            <person name="Chen C."/>
            <person name="Yan M."/>
            <person name="Daum C."/>
            <person name="Ng V."/>
            <person name="Clum A."/>
            <person name="Steindorff A."/>
            <person name="Ohm R.A."/>
            <person name="Martin F."/>
            <person name="Silar P."/>
            <person name="Natvig D.O."/>
            <person name="Lalanne C."/>
            <person name="Gautier V."/>
            <person name="Ament-Velasquez S.L."/>
            <person name="Kruys A."/>
            <person name="Hutchinson M.I."/>
            <person name="Powell A.J."/>
            <person name="Barry K."/>
            <person name="Miller A.N."/>
            <person name="Grigoriev I.V."/>
            <person name="Debuchy R."/>
            <person name="Gladieux P."/>
            <person name="Hiltunen Thoren M."/>
            <person name="Johannesson H."/>
        </authorList>
    </citation>
    <scope>NUCLEOTIDE SEQUENCE</scope>
    <source>
        <strain evidence="1">SMH4131-1</strain>
    </source>
</reference>
<proteinExistence type="predicted"/>
<organism evidence="1 2">
    <name type="scientific">Cercophora scortea</name>
    <dbReference type="NCBI Taxonomy" id="314031"/>
    <lineage>
        <taxon>Eukaryota</taxon>
        <taxon>Fungi</taxon>
        <taxon>Dikarya</taxon>
        <taxon>Ascomycota</taxon>
        <taxon>Pezizomycotina</taxon>
        <taxon>Sordariomycetes</taxon>
        <taxon>Sordariomycetidae</taxon>
        <taxon>Sordariales</taxon>
        <taxon>Lasiosphaeriaceae</taxon>
        <taxon>Cercophora</taxon>
    </lineage>
</organism>
<keyword evidence="2" id="KW-1185">Reference proteome</keyword>
<evidence type="ECO:0000313" key="2">
    <source>
        <dbReference type="Proteomes" id="UP001286456"/>
    </source>
</evidence>
<dbReference type="EMBL" id="JAUEPO010000001">
    <property type="protein sequence ID" value="KAK3337707.1"/>
    <property type="molecule type" value="Genomic_DNA"/>
</dbReference>
<gene>
    <name evidence="1" type="ORF">B0T19DRAFT_472550</name>
</gene>
<dbReference type="Proteomes" id="UP001286456">
    <property type="component" value="Unassembled WGS sequence"/>
</dbReference>
<evidence type="ECO:0000313" key="1">
    <source>
        <dbReference type="EMBL" id="KAK3337707.1"/>
    </source>
</evidence>
<protein>
    <submittedName>
        <fullName evidence="1">Uncharacterized protein</fullName>
    </submittedName>
</protein>
<sequence length="159" mass="17653">MADPSAQIYLAVEPPSLVQVYQSPMNPRPIVQVTGPALPRGAGLFGQVIAINRWGITDPSALSWNSTVSVRGREYPGIQPAEGDLHTWFFVFNPRFEKTGLYTLKFKISSGIVIAGRPHFPLGETVSRPIYVQAGEVPLPTIPYHEKLLIDQLREQRAF</sequence>
<accession>A0AAE0J700</accession>